<comment type="caution">
    <text evidence="5">The sequence shown here is derived from an EMBL/GenBank/DDBJ whole genome shotgun (WGS) entry which is preliminary data.</text>
</comment>
<dbReference type="SUPFAM" id="SSF46689">
    <property type="entry name" value="Homeodomain-like"/>
    <property type="match status" value="2"/>
</dbReference>
<dbReference type="InterPro" id="IPR018062">
    <property type="entry name" value="HTH_AraC-typ_CS"/>
</dbReference>
<organism evidence="5 6">
    <name type="scientific">Paenibacillus chartarius</name>
    <dbReference type="NCBI Taxonomy" id="747481"/>
    <lineage>
        <taxon>Bacteria</taxon>
        <taxon>Bacillati</taxon>
        <taxon>Bacillota</taxon>
        <taxon>Bacilli</taxon>
        <taxon>Bacillales</taxon>
        <taxon>Paenibacillaceae</taxon>
        <taxon>Paenibacillus</taxon>
    </lineage>
</organism>
<name>A0ABV6DPK9_9BACL</name>
<dbReference type="InterPro" id="IPR009057">
    <property type="entry name" value="Homeodomain-like_sf"/>
</dbReference>
<dbReference type="SUPFAM" id="SSF51215">
    <property type="entry name" value="Regulatory protein AraC"/>
    <property type="match status" value="1"/>
</dbReference>
<proteinExistence type="predicted"/>
<dbReference type="PROSITE" id="PS01124">
    <property type="entry name" value="HTH_ARAC_FAMILY_2"/>
    <property type="match status" value="1"/>
</dbReference>
<evidence type="ECO:0000313" key="6">
    <source>
        <dbReference type="Proteomes" id="UP001589776"/>
    </source>
</evidence>
<feature type="domain" description="HTH araC/xylS-type" evidence="4">
    <location>
        <begin position="162"/>
        <end position="260"/>
    </location>
</feature>
<dbReference type="PRINTS" id="PR00032">
    <property type="entry name" value="HTHARAC"/>
</dbReference>
<dbReference type="PROSITE" id="PS00041">
    <property type="entry name" value="HTH_ARAC_FAMILY_1"/>
    <property type="match status" value="1"/>
</dbReference>
<evidence type="ECO:0000256" key="3">
    <source>
        <dbReference type="ARBA" id="ARBA00023163"/>
    </source>
</evidence>
<reference evidence="5 6" key="1">
    <citation type="submission" date="2024-09" db="EMBL/GenBank/DDBJ databases">
        <authorList>
            <person name="Sun Q."/>
            <person name="Mori K."/>
        </authorList>
    </citation>
    <scope>NUCLEOTIDE SEQUENCE [LARGE SCALE GENOMIC DNA]</scope>
    <source>
        <strain evidence="5 6">CCM 7759</strain>
    </source>
</reference>
<keyword evidence="3" id="KW-0804">Transcription</keyword>
<evidence type="ECO:0000256" key="1">
    <source>
        <dbReference type="ARBA" id="ARBA00023015"/>
    </source>
</evidence>
<keyword evidence="1" id="KW-0805">Transcription regulation</keyword>
<dbReference type="InterPro" id="IPR014710">
    <property type="entry name" value="RmlC-like_jellyroll"/>
</dbReference>
<dbReference type="RefSeq" id="WP_377471971.1">
    <property type="nucleotide sequence ID" value="NZ_JBHLWN010000076.1"/>
</dbReference>
<accession>A0ABV6DPK9</accession>
<dbReference type="PANTHER" id="PTHR43280:SF2">
    <property type="entry name" value="HTH-TYPE TRANSCRIPTIONAL REGULATOR EXSA"/>
    <property type="match status" value="1"/>
</dbReference>
<dbReference type="Proteomes" id="UP001589776">
    <property type="component" value="Unassembled WGS sequence"/>
</dbReference>
<dbReference type="InterPro" id="IPR037923">
    <property type="entry name" value="HTH-like"/>
</dbReference>
<dbReference type="SMART" id="SM00342">
    <property type="entry name" value="HTH_ARAC"/>
    <property type="match status" value="1"/>
</dbReference>
<dbReference type="InterPro" id="IPR003313">
    <property type="entry name" value="AraC-bd"/>
</dbReference>
<sequence length="261" mass="29932">MDISAYADIVPDIFLFVDRRSFPDWEIIRQEINFHDLTFIVGGKADYYVNGKKYTAEKGDLIYVPPGSIREANTYKENPMHSYAFNFWLSPSNDLHLPFQTVTRSFVPVEVIGYVKEFAQVWMTKQRGYEIQARGLFLLILHRLLSVALLRGGSVQTDDRIAKVRAYIAEHYMDNLNLDTVASLVGLHPVYISKLFKQDTNYSFKQFLNLIRVNNAEMMLKAGGFTVSEVAERCGYDDISYFSNVFKSVKGYSPSTVLKKV</sequence>
<dbReference type="InterPro" id="IPR018060">
    <property type="entry name" value="HTH_AraC"/>
</dbReference>
<keyword evidence="2" id="KW-0238">DNA-binding</keyword>
<dbReference type="EMBL" id="JBHLWN010000076">
    <property type="protein sequence ID" value="MFC0214581.1"/>
    <property type="molecule type" value="Genomic_DNA"/>
</dbReference>
<dbReference type="Gene3D" id="2.60.120.10">
    <property type="entry name" value="Jelly Rolls"/>
    <property type="match status" value="1"/>
</dbReference>
<evidence type="ECO:0000259" key="4">
    <source>
        <dbReference type="PROSITE" id="PS01124"/>
    </source>
</evidence>
<dbReference type="InterPro" id="IPR020449">
    <property type="entry name" value="Tscrpt_reg_AraC-type_HTH"/>
</dbReference>
<gene>
    <name evidence="5" type="ORF">ACFFK0_19340</name>
</gene>
<dbReference type="PANTHER" id="PTHR43280">
    <property type="entry name" value="ARAC-FAMILY TRANSCRIPTIONAL REGULATOR"/>
    <property type="match status" value="1"/>
</dbReference>
<dbReference type="Pfam" id="PF02311">
    <property type="entry name" value="AraC_binding"/>
    <property type="match status" value="1"/>
</dbReference>
<protein>
    <submittedName>
        <fullName evidence="5">AraC family transcriptional regulator</fullName>
    </submittedName>
</protein>
<keyword evidence="6" id="KW-1185">Reference proteome</keyword>
<evidence type="ECO:0000256" key="2">
    <source>
        <dbReference type="ARBA" id="ARBA00023125"/>
    </source>
</evidence>
<dbReference type="Gene3D" id="1.10.10.60">
    <property type="entry name" value="Homeodomain-like"/>
    <property type="match status" value="2"/>
</dbReference>
<dbReference type="Pfam" id="PF12833">
    <property type="entry name" value="HTH_18"/>
    <property type="match status" value="1"/>
</dbReference>
<evidence type="ECO:0000313" key="5">
    <source>
        <dbReference type="EMBL" id="MFC0214581.1"/>
    </source>
</evidence>